<keyword evidence="5 7" id="KW-1133">Transmembrane helix</keyword>
<feature type="transmembrane region" description="Helical" evidence="7">
    <location>
        <begin position="56"/>
        <end position="77"/>
    </location>
</feature>
<evidence type="ECO:0000256" key="6">
    <source>
        <dbReference type="ARBA" id="ARBA00023136"/>
    </source>
</evidence>
<comment type="caution">
    <text evidence="9">The sequence shown here is derived from an EMBL/GenBank/DDBJ whole genome shotgun (WGS) entry which is preliminary data.</text>
</comment>
<keyword evidence="6 7" id="KW-0472">Membrane</keyword>
<feature type="transmembrane region" description="Helical" evidence="7">
    <location>
        <begin position="123"/>
        <end position="145"/>
    </location>
</feature>
<dbReference type="PANTHER" id="PTHR42718:SF46">
    <property type="entry name" value="BLR6921 PROTEIN"/>
    <property type="match status" value="1"/>
</dbReference>
<dbReference type="InterPro" id="IPR036259">
    <property type="entry name" value="MFS_trans_sf"/>
</dbReference>
<evidence type="ECO:0000259" key="8">
    <source>
        <dbReference type="PROSITE" id="PS50850"/>
    </source>
</evidence>
<dbReference type="PANTHER" id="PTHR42718">
    <property type="entry name" value="MAJOR FACILITATOR SUPERFAMILY MULTIDRUG TRANSPORTER MFSC"/>
    <property type="match status" value="1"/>
</dbReference>
<evidence type="ECO:0000256" key="2">
    <source>
        <dbReference type="ARBA" id="ARBA00022448"/>
    </source>
</evidence>
<evidence type="ECO:0000313" key="10">
    <source>
        <dbReference type="Proteomes" id="UP000638263"/>
    </source>
</evidence>
<dbReference type="GO" id="GO:0022857">
    <property type="term" value="F:transmembrane transporter activity"/>
    <property type="evidence" value="ECO:0007669"/>
    <property type="project" value="InterPro"/>
</dbReference>
<keyword evidence="10" id="KW-1185">Reference proteome</keyword>
<dbReference type="InterPro" id="IPR020846">
    <property type="entry name" value="MFS_dom"/>
</dbReference>
<evidence type="ECO:0000313" key="9">
    <source>
        <dbReference type="EMBL" id="GGL26734.1"/>
    </source>
</evidence>
<dbReference type="GO" id="GO:0005886">
    <property type="term" value="C:plasma membrane"/>
    <property type="evidence" value="ECO:0007669"/>
    <property type="project" value="UniProtKB-SubCell"/>
</dbReference>
<comment type="subcellular location">
    <subcellularLocation>
        <location evidence="1">Cell membrane</location>
        <topology evidence="1">Multi-pass membrane protein</topology>
    </subcellularLocation>
</comment>
<accession>A0A917VX76</accession>
<evidence type="ECO:0000256" key="7">
    <source>
        <dbReference type="SAM" id="Phobius"/>
    </source>
</evidence>
<dbReference type="AlphaFoldDB" id="A0A917VX76"/>
<evidence type="ECO:0000256" key="4">
    <source>
        <dbReference type="ARBA" id="ARBA00022692"/>
    </source>
</evidence>
<reference evidence="9" key="2">
    <citation type="submission" date="2020-09" db="EMBL/GenBank/DDBJ databases">
        <authorList>
            <person name="Sun Q."/>
            <person name="Zhou Y."/>
        </authorList>
    </citation>
    <scope>NUCLEOTIDE SEQUENCE</scope>
    <source>
        <strain evidence="9">CGMCC 4.3508</strain>
    </source>
</reference>
<name>A0A917VX76_9NOCA</name>
<feature type="transmembrane region" description="Helical" evidence="7">
    <location>
        <begin position="228"/>
        <end position="247"/>
    </location>
</feature>
<sequence>MALLLTIGQTALWTDRPAVAFALVAAAAVLFAGWIHHERRCADPLVDLTLLRTPAVAGANIVMLLGGIGMYLLLTLVTRYVQTPAGAGYGFGVDVFVAGLVLVPFSVLGFVGGKVVPPLRRRFATATVLAAGATAVLVALALFAACRSQLWLAFTVMGVLGLGVGIFSAAMPAAILAVTPAAETSSAMSFNGVVRSVGFSIGSALGGLTLAAYIPAGATFPDPAGYTTAAWLGAAAMAVTIVVALIFRRTTRRATAVS</sequence>
<feature type="domain" description="Major facilitator superfamily (MFS) profile" evidence="8">
    <location>
        <begin position="55"/>
        <end position="258"/>
    </location>
</feature>
<feature type="transmembrane region" description="Helical" evidence="7">
    <location>
        <begin position="151"/>
        <end position="176"/>
    </location>
</feature>
<reference evidence="9" key="1">
    <citation type="journal article" date="2014" name="Int. J. Syst. Evol. Microbiol.">
        <title>Complete genome sequence of Corynebacterium casei LMG S-19264T (=DSM 44701T), isolated from a smear-ripened cheese.</title>
        <authorList>
            <consortium name="US DOE Joint Genome Institute (JGI-PGF)"/>
            <person name="Walter F."/>
            <person name="Albersmeier A."/>
            <person name="Kalinowski J."/>
            <person name="Ruckert C."/>
        </authorList>
    </citation>
    <scope>NUCLEOTIDE SEQUENCE</scope>
    <source>
        <strain evidence="9">CGMCC 4.3508</strain>
    </source>
</reference>
<keyword evidence="2" id="KW-0813">Transport</keyword>
<evidence type="ECO:0000256" key="1">
    <source>
        <dbReference type="ARBA" id="ARBA00004651"/>
    </source>
</evidence>
<dbReference type="PROSITE" id="PS50850">
    <property type="entry name" value="MFS"/>
    <property type="match status" value="1"/>
</dbReference>
<evidence type="ECO:0000256" key="3">
    <source>
        <dbReference type="ARBA" id="ARBA00022475"/>
    </source>
</evidence>
<keyword evidence="4 7" id="KW-0812">Transmembrane</keyword>
<feature type="transmembrane region" description="Helical" evidence="7">
    <location>
        <begin position="89"/>
        <end position="111"/>
    </location>
</feature>
<dbReference type="Gene3D" id="1.20.1250.20">
    <property type="entry name" value="MFS general substrate transporter like domains"/>
    <property type="match status" value="1"/>
</dbReference>
<keyword evidence="3" id="KW-1003">Cell membrane</keyword>
<dbReference type="SUPFAM" id="SSF103473">
    <property type="entry name" value="MFS general substrate transporter"/>
    <property type="match status" value="1"/>
</dbReference>
<evidence type="ECO:0000256" key="5">
    <source>
        <dbReference type="ARBA" id="ARBA00022989"/>
    </source>
</evidence>
<organism evidence="9 10">
    <name type="scientific">Nocardia jinanensis</name>
    <dbReference type="NCBI Taxonomy" id="382504"/>
    <lineage>
        <taxon>Bacteria</taxon>
        <taxon>Bacillati</taxon>
        <taxon>Actinomycetota</taxon>
        <taxon>Actinomycetes</taxon>
        <taxon>Mycobacteriales</taxon>
        <taxon>Nocardiaceae</taxon>
        <taxon>Nocardia</taxon>
    </lineage>
</organism>
<feature type="transmembrane region" description="Helical" evidence="7">
    <location>
        <begin position="197"/>
        <end position="216"/>
    </location>
</feature>
<dbReference type="EMBL" id="BMMH01000010">
    <property type="protein sequence ID" value="GGL26734.1"/>
    <property type="molecule type" value="Genomic_DNA"/>
</dbReference>
<protein>
    <recommendedName>
        <fullName evidence="8">Major facilitator superfamily (MFS) profile domain-containing protein</fullName>
    </recommendedName>
</protein>
<proteinExistence type="predicted"/>
<gene>
    <name evidence="9" type="ORF">GCM10011588_46910</name>
</gene>
<feature type="transmembrane region" description="Helical" evidence="7">
    <location>
        <begin position="18"/>
        <end position="35"/>
    </location>
</feature>
<dbReference type="Proteomes" id="UP000638263">
    <property type="component" value="Unassembled WGS sequence"/>
</dbReference>